<dbReference type="Pfam" id="PF00873">
    <property type="entry name" value="ACR_tran"/>
    <property type="match status" value="1"/>
</dbReference>
<dbReference type="Gene3D" id="3.30.2090.10">
    <property type="entry name" value="Multidrug efflux transporter AcrB TolC docking domain, DN and DC subdomains"/>
    <property type="match status" value="2"/>
</dbReference>
<dbReference type="Proteomes" id="UP000318717">
    <property type="component" value="Unassembled WGS sequence"/>
</dbReference>
<feature type="transmembrane region" description="Helical" evidence="1">
    <location>
        <begin position="986"/>
        <end position="1011"/>
    </location>
</feature>
<feature type="transmembrane region" description="Helical" evidence="1">
    <location>
        <begin position="427"/>
        <end position="446"/>
    </location>
</feature>
<keyword evidence="1" id="KW-0472">Membrane</keyword>
<keyword evidence="1" id="KW-1133">Transmembrane helix</keyword>
<gene>
    <name evidence="2" type="primary">czcA</name>
    <name evidence="2" type="ORF">VIN01S_04850</name>
</gene>
<dbReference type="Gene3D" id="3.30.70.1440">
    <property type="entry name" value="Multidrug efflux transporter AcrB pore domain"/>
    <property type="match status" value="1"/>
</dbReference>
<dbReference type="RefSeq" id="WP_141344033.1">
    <property type="nucleotide sequence ID" value="NZ_BJLF01000002.1"/>
</dbReference>
<dbReference type="Gene3D" id="3.30.70.1320">
    <property type="entry name" value="Multidrug efflux transporter AcrB pore domain like"/>
    <property type="match status" value="1"/>
</dbReference>
<name>A0A4Y3HRW3_9VIBR</name>
<dbReference type="OrthoDB" id="5287122at2"/>
<feature type="transmembrane region" description="Helical" evidence="1">
    <location>
        <begin position="909"/>
        <end position="934"/>
    </location>
</feature>
<sequence length="1035" mass="112856">MRSPIAWMAKDKVTPNLLMLMLIFGGLLVSWNIKKEITPAFDLDEVIVDVEYSGAAPDEIDLSVVLPIENAIRSLEGIDELTSTSKSGKASVSMTVIDGFDVNYLLQEVEQAINRLSTLPLEAEKPRVYIKSRKKDVMEIVLHGNVDKRALHTLTEDVRQRLLQESGITQIDLEQDLDHEIQVNVDHQQLQKLNLTLNDISNAIKTHAFDFGAGEIETVSGDISVRVHGRLETAQDFVAIPVKSTQSGSTVRLGSVATVEDGLNDDDHQMRYNGEPASGLTVYRVGQQTPVGVSQAVRDVLPEIETNLPPGVSIVIADDDSINYYNQMSILLKNAFLGLVLVLVMLSIFLEYRLAFWVTMGIPTSFLGAMLLLPGMDVSINTVSMFAFIMALGIVVDDSIVAGENIYHRRQQGMSFMKAAILGAKDVAVPLTFSILTNMVAFLPILTLPGQIGKLQAATPLVVISVFAISWVEALFILPAHLGRMKDKPKGEIGQKLDSWQGSVDRRLQHFIHQMYKPTLQSVINRKYLSLSVAIAVMVLVGAWLASGRLGFYLMPRFEVNGVRVVATMPYGTAESRMEEVAKLLEQSAERIVEQNGGEEFATGLTTSIKGTTLRVSLYLGDPSLRALSTRDIAKLWRAENSDITGVESMRYTTSGGGPGGGPALTVQMNHSNTQILREASQLLTSELHAFSGVSEISSSFSSGNSQLDVSISSVGLAMGLTADDISQQLRHAFFGATALKQQQGIHEVAVKVQLDEQYRQSELDLYNLMIQIPNGQYVPLSRVANVAHSVAPSEVTRRDGRRSVEVTADVADRSKTPQLVASLQQGIFTELEHRYPSLKISLGGQQKNAANSLSALSKSSLLALIVIYALLAIPFQSYTQPLLVMAAIPFSVVGAVLGHMILGHPLSIISILGVIALCGVVVNDSLMLITTYNRNRAKGETWREAIVNAATRRFRPIFLTTATTFCGLAPMIFETSKEGQLMIPMAISLGFGILFATVITLVIIPCMLGVGQDIKQWLSPLSTGAITNQRVCNE</sequence>
<dbReference type="PANTHER" id="PTHR32063:SF33">
    <property type="entry name" value="RND SUPERFAMILY EFFLUX PUMP PERMEASE COMPONENT"/>
    <property type="match status" value="1"/>
</dbReference>
<feature type="transmembrane region" description="Helical" evidence="1">
    <location>
        <begin position="354"/>
        <end position="373"/>
    </location>
</feature>
<reference evidence="2 3" key="1">
    <citation type="submission" date="2019-06" db="EMBL/GenBank/DDBJ databases">
        <title>Whole genome shotgun sequence of Vibrio inusitatus NBRC 102082.</title>
        <authorList>
            <person name="Hosoyama A."/>
            <person name="Uohara A."/>
            <person name="Ohji S."/>
            <person name="Ichikawa N."/>
        </authorList>
    </citation>
    <scope>NUCLEOTIDE SEQUENCE [LARGE SCALE GENOMIC DNA]</scope>
    <source>
        <strain evidence="2 3">NBRC 102082</strain>
    </source>
</reference>
<feature type="transmembrane region" description="Helical" evidence="1">
    <location>
        <begin position="528"/>
        <end position="547"/>
    </location>
</feature>
<dbReference type="GO" id="GO:0042910">
    <property type="term" value="F:xenobiotic transmembrane transporter activity"/>
    <property type="evidence" value="ECO:0007669"/>
    <property type="project" value="TreeGrafter"/>
</dbReference>
<feature type="transmembrane region" description="Helical" evidence="1">
    <location>
        <begin position="385"/>
        <end position="407"/>
    </location>
</feature>
<feature type="transmembrane region" description="Helical" evidence="1">
    <location>
        <begin position="458"/>
        <end position="478"/>
    </location>
</feature>
<dbReference type="InterPro" id="IPR027463">
    <property type="entry name" value="AcrB_DN_DC_subdom"/>
</dbReference>
<accession>A0A4Y3HRW3</accession>
<dbReference type="AlphaFoldDB" id="A0A4Y3HRW3"/>
<proteinExistence type="predicted"/>
<dbReference type="SUPFAM" id="SSF82693">
    <property type="entry name" value="Multidrug efflux transporter AcrB pore domain, PN1, PN2, PC1 and PC2 subdomains"/>
    <property type="match status" value="2"/>
</dbReference>
<feature type="transmembrane region" description="Helical" evidence="1">
    <location>
        <begin position="883"/>
        <end position="903"/>
    </location>
</feature>
<dbReference type="SUPFAM" id="SSF82866">
    <property type="entry name" value="Multidrug efflux transporter AcrB transmembrane domain"/>
    <property type="match status" value="2"/>
</dbReference>
<feature type="transmembrane region" description="Helical" evidence="1">
    <location>
        <begin position="330"/>
        <end position="349"/>
    </location>
</feature>
<organism evidence="2 3">
    <name type="scientific">Vibrio inusitatus NBRC 102082</name>
    <dbReference type="NCBI Taxonomy" id="1219070"/>
    <lineage>
        <taxon>Bacteria</taxon>
        <taxon>Pseudomonadati</taxon>
        <taxon>Pseudomonadota</taxon>
        <taxon>Gammaproteobacteria</taxon>
        <taxon>Vibrionales</taxon>
        <taxon>Vibrionaceae</taxon>
        <taxon>Vibrio</taxon>
    </lineage>
</organism>
<dbReference type="Gene3D" id="3.30.70.1430">
    <property type="entry name" value="Multidrug efflux transporter AcrB pore domain"/>
    <property type="match status" value="2"/>
</dbReference>
<evidence type="ECO:0000313" key="2">
    <source>
        <dbReference type="EMBL" id="GEA49681.1"/>
    </source>
</evidence>
<keyword evidence="1" id="KW-0812">Transmembrane</keyword>
<dbReference type="InterPro" id="IPR001036">
    <property type="entry name" value="Acrflvin-R"/>
</dbReference>
<evidence type="ECO:0000256" key="1">
    <source>
        <dbReference type="SAM" id="Phobius"/>
    </source>
</evidence>
<dbReference type="GO" id="GO:0005886">
    <property type="term" value="C:plasma membrane"/>
    <property type="evidence" value="ECO:0007669"/>
    <property type="project" value="TreeGrafter"/>
</dbReference>
<protein>
    <submittedName>
        <fullName evidence="2">Multidrug resistance protein</fullName>
    </submittedName>
</protein>
<keyword evidence="3" id="KW-1185">Reference proteome</keyword>
<comment type="caution">
    <text evidence="2">The sequence shown here is derived from an EMBL/GenBank/DDBJ whole genome shotgun (WGS) entry which is preliminary data.</text>
</comment>
<evidence type="ECO:0000313" key="3">
    <source>
        <dbReference type="Proteomes" id="UP000318717"/>
    </source>
</evidence>
<dbReference type="EMBL" id="BJLF01000002">
    <property type="protein sequence ID" value="GEA49681.1"/>
    <property type="molecule type" value="Genomic_DNA"/>
</dbReference>
<dbReference type="SUPFAM" id="SSF82714">
    <property type="entry name" value="Multidrug efflux transporter AcrB TolC docking domain, DN and DC subdomains"/>
    <property type="match status" value="2"/>
</dbReference>
<feature type="transmembrane region" description="Helical" evidence="1">
    <location>
        <begin position="856"/>
        <end position="876"/>
    </location>
</feature>
<dbReference type="PRINTS" id="PR00702">
    <property type="entry name" value="ACRIFLAVINRP"/>
</dbReference>
<dbReference type="Gene3D" id="1.20.1640.10">
    <property type="entry name" value="Multidrug efflux transporter AcrB transmembrane domain"/>
    <property type="match status" value="2"/>
</dbReference>
<feature type="transmembrane region" description="Helical" evidence="1">
    <location>
        <begin position="955"/>
        <end position="974"/>
    </location>
</feature>
<dbReference type="PANTHER" id="PTHR32063">
    <property type="match status" value="1"/>
</dbReference>